<evidence type="ECO:0000256" key="7">
    <source>
        <dbReference type="SAM" id="SignalP"/>
    </source>
</evidence>
<evidence type="ECO:0000256" key="5">
    <source>
        <dbReference type="ARBA" id="ARBA00022734"/>
    </source>
</evidence>
<comment type="subcellular location">
    <subcellularLocation>
        <location evidence="1">Membrane</location>
        <topology evidence="1">Single-pass membrane protein</topology>
    </subcellularLocation>
</comment>
<dbReference type="RefSeq" id="WP_306839619.1">
    <property type="nucleotide sequence ID" value="NZ_JAUSRF010000023.1"/>
</dbReference>
<sequence length="157" mass="18217">MKKLAIIALSLATAFMGVAPAQAFPSIPSAPKVEQTQASGAQNVQYRREWRRDRWRGGDRRWDRRRHWDRGRYYGDRRYYRRHHRNNAGAVIGGLALGAIVGGAIANSQPRYAPAPRYYRGSSSHTQWCANRYRSYRAYDNTFQPYNGPRQQCYSPY</sequence>
<dbReference type="Pfam" id="PF07886">
    <property type="entry name" value="BA14K"/>
    <property type="match status" value="1"/>
</dbReference>
<keyword evidence="9" id="KW-1185">Reference proteome</keyword>
<dbReference type="EMBL" id="JAUSRF010000023">
    <property type="protein sequence ID" value="MDP9840228.1"/>
    <property type="molecule type" value="Genomic_DNA"/>
</dbReference>
<keyword evidence="5" id="KW-0430">Lectin</keyword>
<dbReference type="Proteomes" id="UP001241472">
    <property type="component" value="Unassembled WGS sequence"/>
</dbReference>
<dbReference type="InterPro" id="IPR012413">
    <property type="entry name" value="BA14K"/>
</dbReference>
<feature type="signal peptide" evidence="7">
    <location>
        <begin position="1"/>
        <end position="23"/>
    </location>
</feature>
<organism evidence="8 9">
    <name type="scientific">Neorhizobium huautlense</name>
    <dbReference type="NCBI Taxonomy" id="67774"/>
    <lineage>
        <taxon>Bacteria</taxon>
        <taxon>Pseudomonadati</taxon>
        <taxon>Pseudomonadota</taxon>
        <taxon>Alphaproteobacteria</taxon>
        <taxon>Hyphomicrobiales</taxon>
        <taxon>Rhizobiaceae</taxon>
        <taxon>Rhizobium/Agrobacterium group</taxon>
        <taxon>Neorhizobium</taxon>
    </lineage>
</organism>
<gene>
    <name evidence="8" type="ORF">J2T09_005008</name>
</gene>
<accession>A0ABT9Q1K6</accession>
<evidence type="ECO:0000256" key="2">
    <source>
        <dbReference type="ARBA" id="ARBA00010270"/>
    </source>
</evidence>
<evidence type="ECO:0000256" key="4">
    <source>
        <dbReference type="ARBA" id="ARBA00022475"/>
    </source>
</evidence>
<evidence type="ECO:0000313" key="8">
    <source>
        <dbReference type="EMBL" id="MDP9840228.1"/>
    </source>
</evidence>
<evidence type="ECO:0000256" key="6">
    <source>
        <dbReference type="ARBA" id="ARBA00025321"/>
    </source>
</evidence>
<evidence type="ECO:0000313" key="9">
    <source>
        <dbReference type="Proteomes" id="UP001241472"/>
    </source>
</evidence>
<keyword evidence="4" id="KW-0472">Membrane</keyword>
<name>A0ABT9Q1K6_9HYPH</name>
<comment type="function">
    <text evidence="6">Has immunoglobulin-binding and hemagglutination properties, and can bind to mannose. Essential for virulence. May be involved in LPS biosynthesis or polysaccharide transport.</text>
</comment>
<keyword evidence="4" id="KW-1003">Cell membrane</keyword>
<keyword evidence="7" id="KW-0732">Signal</keyword>
<feature type="chain" id="PRO_5047493195" description="Lectin-like protein BA14k" evidence="7">
    <location>
        <begin position="24"/>
        <end position="157"/>
    </location>
</feature>
<proteinExistence type="inferred from homology"/>
<comment type="similarity">
    <text evidence="2">Belongs to the BA14k family.</text>
</comment>
<evidence type="ECO:0000256" key="1">
    <source>
        <dbReference type="ARBA" id="ARBA00004167"/>
    </source>
</evidence>
<protein>
    <recommendedName>
        <fullName evidence="3">Lectin-like protein BA14k</fullName>
    </recommendedName>
</protein>
<evidence type="ECO:0000256" key="3">
    <source>
        <dbReference type="ARBA" id="ARBA00020552"/>
    </source>
</evidence>
<reference evidence="8 9" key="1">
    <citation type="submission" date="2023-07" db="EMBL/GenBank/DDBJ databases">
        <title>Sorghum-associated microbial communities from plants grown in Nebraska, USA.</title>
        <authorList>
            <person name="Schachtman D."/>
        </authorList>
    </citation>
    <scope>NUCLEOTIDE SEQUENCE [LARGE SCALE GENOMIC DNA]</scope>
    <source>
        <strain evidence="8 9">DS1307</strain>
    </source>
</reference>
<comment type="caution">
    <text evidence="8">The sequence shown here is derived from an EMBL/GenBank/DDBJ whole genome shotgun (WGS) entry which is preliminary data.</text>
</comment>